<evidence type="ECO:0000256" key="2">
    <source>
        <dbReference type="HAMAP-Rule" id="MF_00338"/>
    </source>
</evidence>
<protein>
    <recommendedName>
        <fullName evidence="2">UPF0145 protein CUN85_04780</fullName>
    </recommendedName>
</protein>
<dbReference type="InterPro" id="IPR035439">
    <property type="entry name" value="UPF0145_dom_sf"/>
</dbReference>
<dbReference type="HAMAP" id="MF_00338">
    <property type="entry name" value="UPF0145"/>
    <property type="match status" value="1"/>
</dbReference>
<accession>A0A4E0PWD5</accession>
<dbReference type="SUPFAM" id="SSF117782">
    <property type="entry name" value="YbjQ-like"/>
    <property type="match status" value="1"/>
</dbReference>
<evidence type="ECO:0000313" key="4">
    <source>
        <dbReference type="Proteomes" id="UP000297295"/>
    </source>
</evidence>
<dbReference type="Gene3D" id="3.30.110.70">
    <property type="entry name" value="Hypothetical protein apc22750. Chain B"/>
    <property type="match status" value="1"/>
</dbReference>
<gene>
    <name evidence="3" type="ORF">CUN85_04780</name>
</gene>
<dbReference type="EMBL" id="PGGK01000004">
    <property type="protein sequence ID" value="TGC09681.1"/>
    <property type="molecule type" value="Genomic_DNA"/>
</dbReference>
<dbReference type="Pfam" id="PF01906">
    <property type="entry name" value="YbjQ_1"/>
    <property type="match status" value="1"/>
</dbReference>
<dbReference type="Proteomes" id="UP000297295">
    <property type="component" value="Unassembled WGS sequence"/>
</dbReference>
<evidence type="ECO:0000256" key="1">
    <source>
        <dbReference type="ARBA" id="ARBA00010751"/>
    </source>
</evidence>
<comment type="caution">
    <text evidence="3">The sequence shown here is derived from an EMBL/GenBank/DDBJ whole genome shotgun (WGS) entry which is preliminary data.</text>
</comment>
<dbReference type="PANTHER" id="PTHR34068:SF2">
    <property type="entry name" value="UPF0145 PROTEIN SCO3412"/>
    <property type="match status" value="1"/>
</dbReference>
<evidence type="ECO:0000313" key="3">
    <source>
        <dbReference type="EMBL" id="TGC09681.1"/>
    </source>
</evidence>
<dbReference type="PANTHER" id="PTHR34068">
    <property type="entry name" value="UPF0145 PROTEIN YBJQ"/>
    <property type="match status" value="1"/>
</dbReference>
<comment type="similarity">
    <text evidence="1 2">Belongs to the UPF0145 family.</text>
</comment>
<reference evidence="3 4" key="1">
    <citation type="submission" date="2017-11" db="EMBL/GenBank/DDBJ databases">
        <title>Isolation and Characterization of Methanogenic Archaea from Saline Meromictic Lake at Siberia.</title>
        <authorList>
            <person name="Shen Y."/>
            <person name="Huang H.-H."/>
            <person name="Lai M.-C."/>
            <person name="Chen S.-C."/>
        </authorList>
    </citation>
    <scope>NUCLEOTIDE SEQUENCE [LARGE SCALE GENOMIC DNA]</scope>
    <source>
        <strain evidence="3 4">SY-01</strain>
    </source>
</reference>
<dbReference type="OrthoDB" id="59443at2157"/>
<name>A0A4E0PWD5_9EURY</name>
<dbReference type="InterPro" id="IPR002765">
    <property type="entry name" value="UPF0145_YbjQ-like"/>
</dbReference>
<dbReference type="AlphaFoldDB" id="A0A4E0PWD5"/>
<keyword evidence="4" id="KW-1185">Reference proteome</keyword>
<dbReference type="RefSeq" id="WP_135389195.1">
    <property type="nucleotide sequence ID" value="NZ_PGGK01000004.1"/>
</dbReference>
<proteinExistence type="inferred from homology"/>
<sequence>MLVTTTNDIEGKELEILGVVFGNTVRAKHIGSDIAAGLKNIIGGELKGYSEMLTQARKEALLRMIEEANKMNADAVVNVRFTTSQTMAGAAELLAYGTAVKIKTPESSVSD</sequence>
<organism evidence="3 4">
    <name type="scientific">Methanolobus halotolerans</name>
    <dbReference type="NCBI Taxonomy" id="2052935"/>
    <lineage>
        <taxon>Archaea</taxon>
        <taxon>Methanobacteriati</taxon>
        <taxon>Methanobacteriota</taxon>
        <taxon>Stenosarchaea group</taxon>
        <taxon>Methanomicrobia</taxon>
        <taxon>Methanosarcinales</taxon>
        <taxon>Methanosarcinaceae</taxon>
        <taxon>Methanolobus</taxon>
    </lineage>
</organism>